<dbReference type="PANTHER" id="PTHR43793">
    <property type="entry name" value="FAD SYNTHASE"/>
    <property type="match status" value="1"/>
</dbReference>
<gene>
    <name evidence="9" type="ORF">SAMN06265339_0931</name>
</gene>
<feature type="domain" description="Cytidyltransferase-like" evidence="8">
    <location>
        <begin position="27"/>
        <end position="148"/>
    </location>
</feature>
<keyword evidence="6" id="KW-0119">Carbohydrate metabolism</keyword>
<keyword evidence="4" id="KW-0547">Nucleotide-binding</keyword>
<dbReference type="Pfam" id="PF01467">
    <property type="entry name" value="CTP_transf_like"/>
    <property type="match status" value="1"/>
</dbReference>
<keyword evidence="10" id="KW-1185">Reference proteome</keyword>
<name>A0ABY1NJU7_9BACT</name>
<dbReference type="NCBIfam" id="TIGR00125">
    <property type="entry name" value="cyt_tran_rel"/>
    <property type="match status" value="1"/>
</dbReference>
<keyword evidence="3" id="KW-0548">Nucleotidyltransferase</keyword>
<evidence type="ECO:0000256" key="6">
    <source>
        <dbReference type="ARBA" id="ARBA00023277"/>
    </source>
</evidence>
<evidence type="ECO:0000256" key="7">
    <source>
        <dbReference type="ARBA" id="ARBA00047428"/>
    </source>
</evidence>
<reference evidence="9 10" key="1">
    <citation type="submission" date="2017-05" db="EMBL/GenBank/DDBJ databases">
        <authorList>
            <person name="Varghese N."/>
            <person name="Submissions S."/>
        </authorList>
    </citation>
    <scope>NUCLEOTIDE SEQUENCE [LARGE SCALE GENOMIC DNA]</scope>
    <source>
        <strain evidence="9 10">DSM 15522</strain>
    </source>
</reference>
<keyword evidence="5" id="KW-0067">ATP-binding</keyword>
<dbReference type="PANTHER" id="PTHR43793:SF2">
    <property type="entry name" value="BIFUNCTIONAL PROTEIN HLDE"/>
    <property type="match status" value="1"/>
</dbReference>
<dbReference type="SUPFAM" id="SSF52374">
    <property type="entry name" value="Nucleotidylyl transferase"/>
    <property type="match status" value="1"/>
</dbReference>
<sequence length="155" mass="17550">MGKVIKSIEELKTLVENLKDEGKTIVFTNGCFDILHAGHVDYLEKAKSFGDVLIVGVNSDSSIKRIKGEKRPINKQEHRVKVLSALNCVDYVIVFDEDTPIEVIKAVKPDVLVKGADWKLEDIVGREYAKRVERIEFSYDVSTTKIIEKILRVYG</sequence>
<dbReference type="InterPro" id="IPR014729">
    <property type="entry name" value="Rossmann-like_a/b/a_fold"/>
</dbReference>
<evidence type="ECO:0000256" key="4">
    <source>
        <dbReference type="ARBA" id="ARBA00022741"/>
    </source>
</evidence>
<organism evidence="9 10">
    <name type="scientific">Desulfurobacterium pacificum</name>
    <dbReference type="NCBI Taxonomy" id="240166"/>
    <lineage>
        <taxon>Bacteria</taxon>
        <taxon>Pseudomonadati</taxon>
        <taxon>Aquificota</taxon>
        <taxon>Aquificia</taxon>
        <taxon>Desulfurobacteriales</taxon>
        <taxon>Desulfurobacteriaceae</taxon>
        <taxon>Desulfurobacterium</taxon>
    </lineage>
</organism>
<dbReference type="RefSeq" id="WP_283400413.1">
    <property type="nucleotide sequence ID" value="NZ_FXUB01000002.1"/>
</dbReference>
<accession>A0ABY1NJU7</accession>
<evidence type="ECO:0000256" key="3">
    <source>
        <dbReference type="ARBA" id="ARBA00022695"/>
    </source>
</evidence>
<dbReference type="InterPro" id="IPR011914">
    <property type="entry name" value="RfaE_dom_II"/>
</dbReference>
<comment type="catalytic activity">
    <reaction evidence="7">
        <text>D-glycero-beta-D-manno-heptose 1-phosphate + ATP + H(+) = ADP-D-glycero-beta-D-manno-heptose + diphosphate</text>
        <dbReference type="Rhea" id="RHEA:27465"/>
        <dbReference type="ChEBI" id="CHEBI:15378"/>
        <dbReference type="ChEBI" id="CHEBI:30616"/>
        <dbReference type="ChEBI" id="CHEBI:33019"/>
        <dbReference type="ChEBI" id="CHEBI:59967"/>
        <dbReference type="ChEBI" id="CHEBI:61593"/>
        <dbReference type="EC" id="2.7.7.70"/>
    </reaction>
</comment>
<dbReference type="Proteomes" id="UP001157911">
    <property type="component" value="Unassembled WGS sequence"/>
</dbReference>
<protein>
    <recommendedName>
        <fullName evidence="1">D-glycero-beta-D-manno-heptose 1-phosphate adenylyltransferase</fullName>
        <ecNumber evidence="1">2.7.7.70</ecNumber>
    </recommendedName>
</protein>
<dbReference type="EC" id="2.7.7.70" evidence="1"/>
<proteinExistence type="predicted"/>
<evidence type="ECO:0000313" key="10">
    <source>
        <dbReference type="Proteomes" id="UP001157911"/>
    </source>
</evidence>
<dbReference type="InterPro" id="IPR050385">
    <property type="entry name" value="Archaeal_FAD_synthase"/>
</dbReference>
<comment type="caution">
    <text evidence="9">The sequence shown here is derived from an EMBL/GenBank/DDBJ whole genome shotgun (WGS) entry which is preliminary data.</text>
</comment>
<evidence type="ECO:0000256" key="5">
    <source>
        <dbReference type="ARBA" id="ARBA00022840"/>
    </source>
</evidence>
<evidence type="ECO:0000313" key="9">
    <source>
        <dbReference type="EMBL" id="SMP11510.1"/>
    </source>
</evidence>
<evidence type="ECO:0000256" key="1">
    <source>
        <dbReference type="ARBA" id="ARBA00012519"/>
    </source>
</evidence>
<dbReference type="Gene3D" id="3.40.50.620">
    <property type="entry name" value="HUPs"/>
    <property type="match status" value="1"/>
</dbReference>
<dbReference type="NCBIfam" id="TIGR02199">
    <property type="entry name" value="rfaE_dom_II"/>
    <property type="match status" value="1"/>
</dbReference>
<keyword evidence="2" id="KW-0808">Transferase</keyword>
<evidence type="ECO:0000259" key="8">
    <source>
        <dbReference type="Pfam" id="PF01467"/>
    </source>
</evidence>
<dbReference type="InterPro" id="IPR004821">
    <property type="entry name" value="Cyt_trans-like"/>
</dbReference>
<dbReference type="EMBL" id="FXUB01000002">
    <property type="protein sequence ID" value="SMP11510.1"/>
    <property type="molecule type" value="Genomic_DNA"/>
</dbReference>
<evidence type="ECO:0000256" key="2">
    <source>
        <dbReference type="ARBA" id="ARBA00022679"/>
    </source>
</evidence>